<dbReference type="PANTHER" id="PTHR24171">
    <property type="entry name" value="ANKYRIN REPEAT DOMAIN-CONTAINING PROTEIN 39-RELATED"/>
    <property type="match status" value="1"/>
</dbReference>
<evidence type="ECO:0000256" key="1">
    <source>
        <dbReference type="ARBA" id="ARBA00022737"/>
    </source>
</evidence>
<feature type="non-terminal residue" evidence="4">
    <location>
        <position position="1"/>
    </location>
</feature>
<dbReference type="OrthoDB" id="427518at2759"/>
<dbReference type="Gene3D" id="1.25.40.20">
    <property type="entry name" value="Ankyrin repeat-containing domain"/>
    <property type="match status" value="1"/>
</dbReference>
<sequence length="63" mass="6652">SRRIALQVAAAGGHLAVVERLLQEEADVNAAGAISCRRTALKAAAAKNHQTVVEYLREAGARK</sequence>
<proteinExistence type="predicted"/>
<evidence type="ECO:0000256" key="2">
    <source>
        <dbReference type="ARBA" id="ARBA00023043"/>
    </source>
</evidence>
<dbReference type="PROSITE" id="PS50088">
    <property type="entry name" value="ANK_REPEAT"/>
    <property type="match status" value="1"/>
</dbReference>
<dbReference type="InterPro" id="IPR002110">
    <property type="entry name" value="Ankyrin_rpt"/>
</dbReference>
<dbReference type="AlphaFoldDB" id="A0A6A6WNC1"/>
<accession>A0A6A6WNC1</accession>
<dbReference type="Pfam" id="PF12796">
    <property type="entry name" value="Ank_2"/>
    <property type="match status" value="1"/>
</dbReference>
<dbReference type="InterPro" id="IPR036770">
    <property type="entry name" value="Ankyrin_rpt-contain_sf"/>
</dbReference>
<evidence type="ECO:0000313" key="4">
    <source>
        <dbReference type="EMBL" id="KAF2785565.1"/>
    </source>
</evidence>
<reference evidence="4" key="1">
    <citation type="journal article" date="2020" name="Stud. Mycol.">
        <title>101 Dothideomycetes genomes: a test case for predicting lifestyles and emergence of pathogens.</title>
        <authorList>
            <person name="Haridas S."/>
            <person name="Albert R."/>
            <person name="Binder M."/>
            <person name="Bloem J."/>
            <person name="Labutti K."/>
            <person name="Salamov A."/>
            <person name="Andreopoulos B."/>
            <person name="Baker S."/>
            <person name="Barry K."/>
            <person name="Bills G."/>
            <person name="Bluhm B."/>
            <person name="Cannon C."/>
            <person name="Castanera R."/>
            <person name="Culley D."/>
            <person name="Daum C."/>
            <person name="Ezra D."/>
            <person name="Gonzalez J."/>
            <person name="Henrissat B."/>
            <person name="Kuo A."/>
            <person name="Liang C."/>
            <person name="Lipzen A."/>
            <person name="Lutzoni F."/>
            <person name="Magnuson J."/>
            <person name="Mondo S."/>
            <person name="Nolan M."/>
            <person name="Ohm R."/>
            <person name="Pangilinan J."/>
            <person name="Park H.-J."/>
            <person name="Ramirez L."/>
            <person name="Alfaro M."/>
            <person name="Sun H."/>
            <person name="Tritt A."/>
            <person name="Yoshinaga Y."/>
            <person name="Zwiers L.-H."/>
            <person name="Turgeon B."/>
            <person name="Goodwin S."/>
            <person name="Spatafora J."/>
            <person name="Crous P."/>
            <person name="Grigoriev I."/>
        </authorList>
    </citation>
    <scope>NUCLEOTIDE SEQUENCE</scope>
    <source>
        <strain evidence="4">CBS 109.77</strain>
    </source>
</reference>
<feature type="repeat" description="ANK" evidence="3">
    <location>
        <begin position="1"/>
        <end position="33"/>
    </location>
</feature>
<organism evidence="4 5">
    <name type="scientific">Melanomma pulvis-pyrius CBS 109.77</name>
    <dbReference type="NCBI Taxonomy" id="1314802"/>
    <lineage>
        <taxon>Eukaryota</taxon>
        <taxon>Fungi</taxon>
        <taxon>Dikarya</taxon>
        <taxon>Ascomycota</taxon>
        <taxon>Pezizomycotina</taxon>
        <taxon>Dothideomycetes</taxon>
        <taxon>Pleosporomycetidae</taxon>
        <taxon>Pleosporales</taxon>
        <taxon>Melanommataceae</taxon>
        <taxon>Melanomma</taxon>
    </lineage>
</organism>
<keyword evidence="5" id="KW-1185">Reference proteome</keyword>
<dbReference type="SMART" id="SM00248">
    <property type="entry name" value="ANK"/>
    <property type="match status" value="2"/>
</dbReference>
<dbReference type="PROSITE" id="PS50297">
    <property type="entry name" value="ANK_REP_REGION"/>
    <property type="match status" value="1"/>
</dbReference>
<dbReference type="EMBL" id="MU002851">
    <property type="protein sequence ID" value="KAF2785565.1"/>
    <property type="molecule type" value="Genomic_DNA"/>
</dbReference>
<protein>
    <submittedName>
        <fullName evidence="4">Uncharacterized protein</fullName>
    </submittedName>
</protein>
<dbReference type="SUPFAM" id="SSF48403">
    <property type="entry name" value="Ankyrin repeat"/>
    <property type="match status" value="1"/>
</dbReference>
<gene>
    <name evidence="4" type="ORF">K505DRAFT_261816</name>
</gene>
<keyword evidence="2 3" id="KW-0040">ANK repeat</keyword>
<keyword evidence="1" id="KW-0677">Repeat</keyword>
<evidence type="ECO:0000256" key="3">
    <source>
        <dbReference type="PROSITE-ProRule" id="PRU00023"/>
    </source>
</evidence>
<name>A0A6A6WNC1_9PLEO</name>
<evidence type="ECO:0000313" key="5">
    <source>
        <dbReference type="Proteomes" id="UP000799757"/>
    </source>
</evidence>
<dbReference type="Proteomes" id="UP000799757">
    <property type="component" value="Unassembled WGS sequence"/>
</dbReference>